<keyword evidence="3" id="KW-1185">Reference proteome</keyword>
<dbReference type="HOGENOM" id="CLU_537446_0_0_1"/>
<feature type="compositionally biased region" description="Polar residues" evidence="1">
    <location>
        <begin position="58"/>
        <end position="70"/>
    </location>
</feature>
<feature type="region of interest" description="Disordered" evidence="1">
    <location>
        <begin position="236"/>
        <end position="270"/>
    </location>
</feature>
<feature type="compositionally biased region" description="Polar residues" evidence="1">
    <location>
        <begin position="105"/>
        <end position="114"/>
    </location>
</feature>
<sequence>MNESAASNLDYAPVLEQGARARLEPMPVCIRNPHMRNRETCAAAPGVVPVTSRHKLTTSDASRGLPSQQPDRQRREHFEDAQGQSKTGKAATCESDTPEIPVCQLSGSDPSSEPSVAVHSPISSVIGAYETEGWPKLSTENDARPEEAMKTELSGATKADTLVLFRRSGSSFERGEAGPQESRKRPQYYAHYRPAVNNPQPAQVEEDFIDTARGERCDTATSLDLINVDFEESVRAEPSNAVCSDSHASRSAEKAVNEDPSDLTSLDSSSIAPHAWPDHCSNAQCTVLVSYVEEQAFVEPGESQQEVGPARPRRRAYSKIWRLGREGLLPVIPEAEEASASEACSSPELAMTATNDADARNTSVDESELHMSYEPVNRMASVYRGVMTEYRGPAVAHLTAQAIRRLSSPYRQRRISSLMRELGQTKAAYEDLAETVEQLKADHGIESSTGGSGFDGKSGPVETDSWRTRTLEEGREDAAAAEAVLVELDPSLPEALRRTWIDKECIL</sequence>
<dbReference type="Proteomes" id="UP000011761">
    <property type="component" value="Unassembled WGS sequence"/>
</dbReference>
<gene>
    <name evidence="2" type="ORF">BAUCODRAFT_145716</name>
</gene>
<feature type="compositionally biased region" description="Basic and acidic residues" evidence="1">
    <location>
        <begin position="71"/>
        <end position="80"/>
    </location>
</feature>
<accession>M2LVJ6</accession>
<feature type="region of interest" description="Disordered" evidence="1">
    <location>
        <begin position="444"/>
        <end position="464"/>
    </location>
</feature>
<evidence type="ECO:0000313" key="2">
    <source>
        <dbReference type="EMBL" id="EMC98672.1"/>
    </source>
</evidence>
<dbReference type="KEGG" id="bcom:BAUCODRAFT_145716"/>
<evidence type="ECO:0000256" key="1">
    <source>
        <dbReference type="SAM" id="MobiDB-lite"/>
    </source>
</evidence>
<name>M2LVJ6_BAUPA</name>
<reference evidence="2 3" key="1">
    <citation type="journal article" date="2012" name="PLoS Pathog.">
        <title>Diverse lifestyles and strategies of plant pathogenesis encoded in the genomes of eighteen Dothideomycetes fungi.</title>
        <authorList>
            <person name="Ohm R.A."/>
            <person name="Feau N."/>
            <person name="Henrissat B."/>
            <person name="Schoch C.L."/>
            <person name="Horwitz B.A."/>
            <person name="Barry K.W."/>
            <person name="Condon B.J."/>
            <person name="Copeland A.C."/>
            <person name="Dhillon B."/>
            <person name="Glaser F."/>
            <person name="Hesse C.N."/>
            <person name="Kosti I."/>
            <person name="LaButti K."/>
            <person name="Lindquist E.A."/>
            <person name="Lucas S."/>
            <person name="Salamov A.A."/>
            <person name="Bradshaw R.E."/>
            <person name="Ciuffetti L."/>
            <person name="Hamelin R.C."/>
            <person name="Kema G.H.J."/>
            <person name="Lawrence C."/>
            <person name="Scott J.A."/>
            <person name="Spatafora J.W."/>
            <person name="Turgeon B.G."/>
            <person name="de Wit P.J.G.M."/>
            <person name="Zhong S."/>
            <person name="Goodwin S.B."/>
            <person name="Grigoriev I.V."/>
        </authorList>
    </citation>
    <scope>NUCLEOTIDE SEQUENCE [LARGE SCALE GENOMIC DNA]</scope>
    <source>
        <strain evidence="2 3">UAMH 10762</strain>
    </source>
</reference>
<dbReference type="RefSeq" id="XP_007673873.1">
    <property type="nucleotide sequence ID" value="XM_007675683.1"/>
</dbReference>
<dbReference type="GeneID" id="19108620"/>
<dbReference type="EMBL" id="KB445552">
    <property type="protein sequence ID" value="EMC98672.1"/>
    <property type="molecule type" value="Genomic_DNA"/>
</dbReference>
<organism evidence="2 3">
    <name type="scientific">Baudoinia panamericana (strain UAMH 10762)</name>
    <name type="common">Angels' share fungus</name>
    <name type="synonym">Baudoinia compniacensis (strain UAMH 10762)</name>
    <dbReference type="NCBI Taxonomy" id="717646"/>
    <lineage>
        <taxon>Eukaryota</taxon>
        <taxon>Fungi</taxon>
        <taxon>Dikarya</taxon>
        <taxon>Ascomycota</taxon>
        <taxon>Pezizomycotina</taxon>
        <taxon>Dothideomycetes</taxon>
        <taxon>Dothideomycetidae</taxon>
        <taxon>Mycosphaerellales</taxon>
        <taxon>Teratosphaeriaceae</taxon>
        <taxon>Baudoinia</taxon>
    </lineage>
</organism>
<protein>
    <submittedName>
        <fullName evidence="2">Uncharacterized protein</fullName>
    </submittedName>
</protein>
<dbReference type="AlphaFoldDB" id="M2LVJ6"/>
<feature type="compositionally biased region" description="Basic and acidic residues" evidence="1">
    <location>
        <begin position="247"/>
        <end position="257"/>
    </location>
</feature>
<feature type="region of interest" description="Disordered" evidence="1">
    <location>
        <begin position="45"/>
        <end position="119"/>
    </location>
</feature>
<proteinExistence type="predicted"/>
<evidence type="ECO:0000313" key="3">
    <source>
        <dbReference type="Proteomes" id="UP000011761"/>
    </source>
</evidence>